<evidence type="ECO:0000256" key="7">
    <source>
        <dbReference type="ARBA" id="ARBA00022839"/>
    </source>
</evidence>
<keyword evidence="1 12" id="KW-0806">Transcription termination</keyword>
<dbReference type="GO" id="GO:0008270">
    <property type="term" value="F:zinc ion binding"/>
    <property type="evidence" value="ECO:0007669"/>
    <property type="project" value="UniProtKB-UniRule"/>
</dbReference>
<evidence type="ECO:0000256" key="1">
    <source>
        <dbReference type="ARBA" id="ARBA00022472"/>
    </source>
</evidence>
<keyword evidence="8 12" id="KW-0694">RNA-binding</keyword>
<dbReference type="AlphaFoldDB" id="A0A081S734"/>
<keyword evidence="11" id="KW-0804">Transcription</keyword>
<dbReference type="SMART" id="SM01027">
    <property type="entry name" value="Beta-Casp"/>
    <property type="match status" value="1"/>
</dbReference>
<evidence type="ECO:0000256" key="9">
    <source>
        <dbReference type="ARBA" id="ARBA00023015"/>
    </source>
</evidence>
<keyword evidence="2 12" id="KW-0540">Nuclease</keyword>
<dbReference type="Pfam" id="PF00753">
    <property type="entry name" value="Lactamase_B"/>
    <property type="match status" value="1"/>
</dbReference>
<organism evidence="15 16">
    <name type="scientific">Marine Group I thaumarchaeote SCGC AAA799-E16</name>
    <dbReference type="NCBI Taxonomy" id="1502292"/>
    <lineage>
        <taxon>Archaea</taxon>
        <taxon>Nitrososphaerota</taxon>
        <taxon>Marine Group I</taxon>
    </lineage>
</organism>
<dbReference type="NCBIfam" id="TIGR03675">
    <property type="entry name" value="arCOG00543"/>
    <property type="match status" value="1"/>
</dbReference>
<dbReference type="PATRIC" id="fig|1502292.3.peg.394"/>
<dbReference type="EMBL" id="JNVL01000005">
    <property type="protein sequence ID" value="KER06737.1"/>
    <property type="molecule type" value="Genomic_DNA"/>
</dbReference>
<comment type="function">
    <text evidence="12">Terminates transcription on the whole genome. Termination is linked to FttA-mediated RNA cleavage and does not require NTP hydrolysis. Cleaves endonucleolytically at the RNA exit channel of RNA polymerase (RNAP); the 5'-3' exonuclease activity of this protein degrades the nascent RNA released from RNAP.</text>
</comment>
<dbReference type="InterPro" id="IPR001279">
    <property type="entry name" value="Metallo-B-lactamas"/>
</dbReference>
<evidence type="ECO:0000256" key="11">
    <source>
        <dbReference type="ARBA" id="ARBA00023163"/>
    </source>
</evidence>
<dbReference type="SUPFAM" id="SSF56281">
    <property type="entry name" value="Metallo-hydrolase/oxidoreductase"/>
    <property type="match status" value="1"/>
</dbReference>
<feature type="binding site" evidence="12">
    <location>
        <position position="253"/>
    </location>
    <ligand>
        <name>Zn(2+)</name>
        <dbReference type="ChEBI" id="CHEBI:29105"/>
        <label>1</label>
    </ligand>
</feature>
<dbReference type="GO" id="GO:0006353">
    <property type="term" value="P:DNA-templated transcription termination"/>
    <property type="evidence" value="ECO:0007669"/>
    <property type="project" value="UniProtKB-UniRule"/>
</dbReference>
<dbReference type="HAMAP" id="MF_00870">
    <property type="entry name" value="FttA"/>
    <property type="match status" value="1"/>
</dbReference>
<dbReference type="EC" id="3.1.-.-" evidence="12"/>
<dbReference type="InterPro" id="IPR022712">
    <property type="entry name" value="Beta_Casp"/>
</dbReference>
<dbReference type="Gene3D" id="3.30.300.230">
    <property type="match status" value="1"/>
</dbReference>
<feature type="binding site" evidence="12">
    <location>
        <position position="251"/>
    </location>
    <ligand>
        <name>Zn(2+)</name>
        <dbReference type="ChEBI" id="CHEBI:29105"/>
        <label>1</label>
    </ligand>
</feature>
<dbReference type="CDD" id="cd16295">
    <property type="entry name" value="TTHA0252-CPSF-like_MBL-fold"/>
    <property type="match status" value="1"/>
</dbReference>
<dbReference type="Gene3D" id="3.60.15.10">
    <property type="entry name" value="Ribonuclease Z/Hydroxyacylglutathione hydrolase-like"/>
    <property type="match status" value="1"/>
</dbReference>
<dbReference type="InterPro" id="IPR011108">
    <property type="entry name" value="RMMBL"/>
</dbReference>
<dbReference type="InterPro" id="IPR015946">
    <property type="entry name" value="KH_dom-like_a/b"/>
</dbReference>
<feature type="domain" description="Beta-Casp" evidence="14">
    <location>
        <begin position="430"/>
        <end position="555"/>
    </location>
</feature>
<keyword evidence="6 12" id="KW-0862">Zinc</keyword>
<keyword evidence="5 12" id="KW-0378">Hydrolase</keyword>
<dbReference type="GO" id="GO:0003677">
    <property type="term" value="F:DNA binding"/>
    <property type="evidence" value="ECO:0007669"/>
    <property type="project" value="UniProtKB-KW"/>
</dbReference>
<feature type="region of interest" description="Metallo-beta-lactamase C-terminus" evidence="12">
    <location>
        <begin position="588"/>
        <end position="646"/>
    </location>
</feature>
<keyword evidence="16" id="KW-1185">Reference proteome</keyword>
<evidence type="ECO:0000256" key="2">
    <source>
        <dbReference type="ARBA" id="ARBA00022722"/>
    </source>
</evidence>
<dbReference type="InterPro" id="IPR019975">
    <property type="entry name" value="aCPSF1"/>
</dbReference>
<feature type="binding site" evidence="12">
    <location>
        <position position="361"/>
    </location>
    <ligand>
        <name>Zn(2+)</name>
        <dbReference type="ChEBI" id="CHEBI:29105"/>
        <label>2</label>
    </ligand>
</feature>
<dbReference type="PANTHER" id="PTHR11203:SF51">
    <property type="entry name" value="CLEAVAGE AND POLYADENYLATION SPECIFICITY FACTOR"/>
    <property type="match status" value="1"/>
</dbReference>
<feature type="binding site" evidence="12">
    <location>
        <position position="361"/>
    </location>
    <ligand>
        <name>Zn(2+)</name>
        <dbReference type="ChEBI" id="CHEBI:29105"/>
        <label>1</label>
    </ligand>
</feature>
<evidence type="ECO:0000313" key="15">
    <source>
        <dbReference type="EMBL" id="KER06737.1"/>
    </source>
</evidence>
<dbReference type="SMART" id="SM00849">
    <property type="entry name" value="Lactamase_B"/>
    <property type="match status" value="1"/>
</dbReference>
<evidence type="ECO:0000256" key="3">
    <source>
        <dbReference type="ARBA" id="ARBA00022723"/>
    </source>
</evidence>
<keyword evidence="3 12" id="KW-0479">Metal-binding</keyword>
<dbReference type="InterPro" id="IPR036866">
    <property type="entry name" value="RibonucZ/Hydroxyglut_hydro"/>
</dbReference>
<dbReference type="Pfam" id="PF17214">
    <property type="entry name" value="KH_TffA"/>
    <property type="match status" value="1"/>
</dbReference>
<keyword evidence="9 12" id="KW-0805">Transcription regulation</keyword>
<dbReference type="GO" id="GO:0003723">
    <property type="term" value="F:RNA binding"/>
    <property type="evidence" value="ECO:0007669"/>
    <property type="project" value="UniProtKB-UniRule"/>
</dbReference>
<keyword evidence="7 12" id="KW-0269">Exonuclease</keyword>
<gene>
    <name evidence="12" type="primary">fttA</name>
    <name evidence="15" type="ORF">AAA799E16_00454</name>
</gene>
<comment type="cofactor">
    <cofactor evidence="12">
        <name>Zn(2+)</name>
        <dbReference type="ChEBI" id="CHEBI:29105"/>
    </cofactor>
    <text evidence="12">Binds 2 Zn(2+) ions, which are required for nuclease activity.</text>
</comment>
<comment type="caution">
    <text evidence="15">The sequence shown here is derived from an EMBL/GenBank/DDBJ whole genome shotgun (WGS) entry which is preliminary data.</text>
</comment>
<sequence>MQRKQQQKELPPSSQNIMATILQSIPKEANVTKIEYEGPRIALYTNSPRYLMENNQTISNLVSVIKKRIVVRTDESIRKPEDDARKIIASLVPDDAKLQNTLFDTATGEVSIEAKRPWLLQRNAKEFNHAEVTEKTGWKIRVRKATTVPSRTIQTINATLKQASAERSKQLKQVGDEIFRPRLTQRTEVSLYTLGGFGQVGRSSLLLSTPESKILIDCGINPGARSPMDAFPRLDSLNITLDDLDAVVIGHAHLDHTGFLPTLCKYGYKGPIYCTEPTLPMMNLIQLDAIKVAAAQGRTPIYSERDVKQIMRQTITLPYGTVTDISPDIKLVLANAGHILGSALCHFHIGNGDHNFVYSGDIKFGKSILFEAASWNFPRVETLLIESTYGLKEDIQPSRQEVESAFINAVNNTLADGGKVLIPIPAVGRAQEIMMVIDHYMKSGEMIEAPVFTEGMISEASAIHESYPEYLARELKQKILETDDNPFDSEYFTNIEHADAREEPMREDSPCIILATSGMLEGGPVLEYFKNIAPDKKSKVLFVSYQVNGTLGRRVLDGSKQATMLGKEGKVEVVTINCGVEKLDGFSGHSDYNQLMSFVQRLRPKLRRVLVNHGERKKSENLAMNIRRMHRVPAHYPQIQEGIKLF</sequence>
<feature type="domain" description="Metallo-beta-lactamase" evidence="13">
    <location>
        <begin position="201"/>
        <end position="399"/>
    </location>
</feature>
<dbReference type="CDD" id="cd22532">
    <property type="entry name" value="KH-II_CPSF_arch_rpt1"/>
    <property type="match status" value="1"/>
</dbReference>
<reference evidence="15 16" key="1">
    <citation type="submission" date="2014-06" db="EMBL/GenBank/DDBJ databases">
        <authorList>
            <person name="Ngugi D.K."/>
            <person name="Blom J."/>
            <person name="Alam I."/>
            <person name="Rashid M."/>
            <person name="Ba Alawi W."/>
            <person name="Zhang G."/>
            <person name="Hikmawan T."/>
            <person name="Guan Y."/>
            <person name="Antunes A."/>
            <person name="Siam R."/>
            <person name="Eldorry H."/>
            <person name="Bajic V."/>
            <person name="Stingl U."/>
        </authorList>
    </citation>
    <scope>NUCLEOTIDE SEQUENCE [LARGE SCALE GENOMIC DNA]</scope>
    <source>
        <strain evidence="15">SCGC AAA799-E16</strain>
    </source>
</reference>
<evidence type="ECO:0000259" key="14">
    <source>
        <dbReference type="SMART" id="SM01027"/>
    </source>
</evidence>
<evidence type="ECO:0000256" key="12">
    <source>
        <dbReference type="HAMAP-Rule" id="MF_00870"/>
    </source>
</evidence>
<evidence type="ECO:0000256" key="5">
    <source>
        <dbReference type="ARBA" id="ARBA00022801"/>
    </source>
</evidence>
<evidence type="ECO:0000259" key="13">
    <source>
        <dbReference type="SMART" id="SM00849"/>
    </source>
</evidence>
<keyword evidence="4 12" id="KW-0255">Endonuclease</keyword>
<feature type="binding site" evidence="12">
    <location>
        <position position="338"/>
    </location>
    <ligand>
        <name>Zn(2+)</name>
        <dbReference type="ChEBI" id="CHEBI:29105"/>
        <label>1</label>
    </ligand>
</feature>
<feature type="binding site" evidence="12">
    <location>
        <position position="613"/>
    </location>
    <ligand>
        <name>Zn(2+)</name>
        <dbReference type="ChEBI" id="CHEBI:29105"/>
        <label>2</label>
    </ligand>
</feature>
<comment type="similarity">
    <text evidence="12">Belongs to the metallo-beta-lactamase superfamily. RNA-metabolizing metallo-beta-lactamase-like family. FttA subfamily.</text>
</comment>
<comment type="caution">
    <text evidence="12">Lacks conserved residue(s) required for the propagation of feature annotation.</text>
</comment>
<feature type="region of interest" description="Metallo-beta-lactamase N-terminus" evidence="12">
    <location>
        <begin position="188"/>
        <end position="392"/>
    </location>
</feature>
<feature type="region of interest" description="KHa" evidence="12">
    <location>
        <begin position="11"/>
        <end position="78"/>
    </location>
</feature>
<accession>A0A081S734</accession>
<dbReference type="InterPro" id="IPR050698">
    <property type="entry name" value="MBL"/>
</dbReference>
<dbReference type="GO" id="GO:0004532">
    <property type="term" value="F:RNA exonuclease activity"/>
    <property type="evidence" value="ECO:0007669"/>
    <property type="project" value="UniProtKB-UniRule"/>
</dbReference>
<dbReference type="Proteomes" id="UP000028027">
    <property type="component" value="Unassembled WGS sequence"/>
</dbReference>
<dbReference type="Pfam" id="PF07521">
    <property type="entry name" value="RMMBL"/>
    <property type="match status" value="1"/>
</dbReference>
<evidence type="ECO:0000313" key="16">
    <source>
        <dbReference type="Proteomes" id="UP000028027"/>
    </source>
</evidence>
<evidence type="ECO:0000256" key="8">
    <source>
        <dbReference type="ARBA" id="ARBA00022884"/>
    </source>
</evidence>
<feature type="binding site" evidence="12">
    <location>
        <position position="255"/>
    </location>
    <ligand>
        <name>Zn(2+)</name>
        <dbReference type="ChEBI" id="CHEBI:29105"/>
        <label>2</label>
    </ligand>
</feature>
<evidence type="ECO:0000256" key="10">
    <source>
        <dbReference type="ARBA" id="ARBA00023125"/>
    </source>
</evidence>
<name>A0A081S734_9ARCH</name>
<keyword evidence="10 12" id="KW-0238">DNA-binding</keyword>
<proteinExistence type="inferred from homology"/>
<protein>
    <recommendedName>
        <fullName evidence="12">Transcription termination factor FttA</fullName>
        <ecNumber evidence="12">3.1.-.-</ecNumber>
    </recommendedName>
</protein>
<evidence type="ECO:0000256" key="4">
    <source>
        <dbReference type="ARBA" id="ARBA00022759"/>
    </source>
</evidence>
<dbReference type="Pfam" id="PF10996">
    <property type="entry name" value="Beta-Casp"/>
    <property type="match status" value="1"/>
</dbReference>
<feature type="binding site" evidence="12">
    <location>
        <position position="256"/>
    </location>
    <ligand>
        <name>Zn(2+)</name>
        <dbReference type="ChEBI" id="CHEBI:29105"/>
        <label>2</label>
    </ligand>
</feature>
<dbReference type="PANTHER" id="PTHR11203">
    <property type="entry name" value="CLEAVAGE AND POLYADENYLATION SPECIFICITY FACTOR FAMILY MEMBER"/>
    <property type="match status" value="1"/>
</dbReference>
<dbReference type="Gene3D" id="3.30.300.20">
    <property type="match status" value="1"/>
</dbReference>
<comment type="subunit">
    <text evidence="12">Homodimer. Interacts with RNA polymerase (RNAP), interacts with the Spt4-Spt5 complex.</text>
</comment>
<dbReference type="InterPro" id="IPR033769">
    <property type="entry name" value="TffA_KH"/>
</dbReference>
<dbReference type="GO" id="GO:0004521">
    <property type="term" value="F:RNA endonuclease activity"/>
    <property type="evidence" value="ECO:0007669"/>
    <property type="project" value="UniProtKB-UniRule"/>
</dbReference>
<dbReference type="Gene3D" id="3.40.50.10890">
    <property type="match status" value="1"/>
</dbReference>
<evidence type="ECO:0000256" key="6">
    <source>
        <dbReference type="ARBA" id="ARBA00022833"/>
    </source>
</evidence>